<proteinExistence type="predicted"/>
<evidence type="ECO:0008006" key="4">
    <source>
        <dbReference type="Google" id="ProtNLM"/>
    </source>
</evidence>
<feature type="chain" id="PRO_5047368214" description="DUF4142 domain-containing protein" evidence="1">
    <location>
        <begin position="24"/>
        <end position="185"/>
    </location>
</feature>
<keyword evidence="3" id="KW-1185">Reference proteome</keyword>
<reference evidence="2 3" key="1">
    <citation type="submission" date="2021-03" db="EMBL/GenBank/DDBJ databases">
        <title>novel species isolated from a fishpond in China.</title>
        <authorList>
            <person name="Lu H."/>
            <person name="Cai Z."/>
        </authorList>
    </citation>
    <scope>NUCLEOTIDE SEQUENCE [LARGE SCALE GENOMIC DNA]</scope>
    <source>
        <strain evidence="2 3">H41</strain>
    </source>
</reference>
<name>A0ABS3C7A6_9BACT</name>
<gene>
    <name evidence="2" type="ORF">J0A68_18065</name>
</gene>
<evidence type="ECO:0000256" key="1">
    <source>
        <dbReference type="SAM" id="SignalP"/>
    </source>
</evidence>
<sequence length="185" mass="21305">MKIIPVRLGMALYCFLSPLVLFAQTVQKQKSGSAEVQITTCSPEELIGLIKYDSREAAEKVGLDVASASYGKFDRVLQEHSSKVDDLVQKHREVFERLYSLKGQYEEQATAQQDFQPLVKLIQLMEEQLQPIGVEVEKENDYLHILLAHVLEDRQFRKWERYQAKVKKERGPHYPRPMAGPLAMD</sequence>
<comment type="caution">
    <text evidence="2">The sequence shown here is derived from an EMBL/GenBank/DDBJ whole genome shotgun (WGS) entry which is preliminary data.</text>
</comment>
<evidence type="ECO:0000313" key="3">
    <source>
        <dbReference type="Proteomes" id="UP000664317"/>
    </source>
</evidence>
<dbReference type="RefSeq" id="WP_206579641.1">
    <property type="nucleotide sequence ID" value="NZ_JAFKCT010000009.1"/>
</dbReference>
<feature type="signal peptide" evidence="1">
    <location>
        <begin position="1"/>
        <end position="23"/>
    </location>
</feature>
<accession>A0ABS3C7A6</accession>
<dbReference type="Proteomes" id="UP000664317">
    <property type="component" value="Unassembled WGS sequence"/>
</dbReference>
<evidence type="ECO:0000313" key="2">
    <source>
        <dbReference type="EMBL" id="MBN7812867.1"/>
    </source>
</evidence>
<organism evidence="2 3">
    <name type="scientific">Algoriphagus oliviformis</name>
    <dbReference type="NCBI Taxonomy" id="2811231"/>
    <lineage>
        <taxon>Bacteria</taxon>
        <taxon>Pseudomonadati</taxon>
        <taxon>Bacteroidota</taxon>
        <taxon>Cytophagia</taxon>
        <taxon>Cytophagales</taxon>
        <taxon>Cyclobacteriaceae</taxon>
        <taxon>Algoriphagus</taxon>
    </lineage>
</organism>
<keyword evidence="1" id="KW-0732">Signal</keyword>
<dbReference type="EMBL" id="JAFKCT010000009">
    <property type="protein sequence ID" value="MBN7812867.1"/>
    <property type="molecule type" value="Genomic_DNA"/>
</dbReference>
<protein>
    <recommendedName>
        <fullName evidence="4">DUF4142 domain-containing protein</fullName>
    </recommendedName>
</protein>